<dbReference type="Pfam" id="PF13561">
    <property type="entry name" value="adh_short_C2"/>
    <property type="match status" value="1"/>
</dbReference>
<dbReference type="PRINTS" id="PR00081">
    <property type="entry name" value="GDHRDH"/>
</dbReference>
<evidence type="ECO:0000256" key="1">
    <source>
        <dbReference type="ARBA" id="ARBA00006484"/>
    </source>
</evidence>
<protein>
    <submittedName>
        <fullName evidence="3">Uncharacterized protein</fullName>
    </submittedName>
</protein>
<comment type="similarity">
    <text evidence="1">Belongs to the short-chain dehydrogenases/reductases (SDR) family.</text>
</comment>
<proteinExistence type="inferred from homology"/>
<dbReference type="Gene3D" id="3.40.50.720">
    <property type="entry name" value="NAD(P)-binding Rossmann-like Domain"/>
    <property type="match status" value="1"/>
</dbReference>
<evidence type="ECO:0000313" key="4">
    <source>
        <dbReference type="Proteomes" id="UP001305779"/>
    </source>
</evidence>
<reference evidence="3 4" key="1">
    <citation type="journal article" date="2023" name="G3 (Bethesda)">
        <title>A chromosome-level genome assembly of Zasmidium syzygii isolated from banana leaves.</title>
        <authorList>
            <person name="van Westerhoven A.C."/>
            <person name="Mehrabi R."/>
            <person name="Talebi R."/>
            <person name="Steentjes M.B.F."/>
            <person name="Corcolon B."/>
            <person name="Chong P.A."/>
            <person name="Kema G.H.J."/>
            <person name="Seidl M.F."/>
        </authorList>
    </citation>
    <scope>NUCLEOTIDE SEQUENCE [LARGE SCALE GENOMIC DNA]</scope>
    <source>
        <strain evidence="3 4">P124</strain>
    </source>
</reference>
<gene>
    <name evidence="3" type="ORF">PRZ48_001777</name>
</gene>
<comment type="caution">
    <text evidence="3">The sequence shown here is derived from an EMBL/GenBank/DDBJ whole genome shotgun (WGS) entry which is preliminary data.</text>
</comment>
<dbReference type="SUPFAM" id="SSF51735">
    <property type="entry name" value="NAD(P)-binding Rossmann-fold domains"/>
    <property type="match status" value="1"/>
</dbReference>
<dbReference type="EMBL" id="JAXOVC010000001">
    <property type="protein sequence ID" value="KAK4508040.1"/>
    <property type="molecule type" value="Genomic_DNA"/>
</dbReference>
<dbReference type="PANTHER" id="PTHR48107">
    <property type="entry name" value="NADPH-DEPENDENT ALDEHYDE REDUCTASE-LIKE PROTEIN, CHLOROPLASTIC-RELATED"/>
    <property type="match status" value="1"/>
</dbReference>
<dbReference type="CDD" id="cd05233">
    <property type="entry name" value="SDR_c"/>
    <property type="match status" value="1"/>
</dbReference>
<name>A0ABR0F2W1_ZASCE</name>
<keyword evidence="2" id="KW-0560">Oxidoreductase</keyword>
<dbReference type="Proteomes" id="UP001305779">
    <property type="component" value="Unassembled WGS sequence"/>
</dbReference>
<accession>A0ABR0F2W1</accession>
<dbReference type="InterPro" id="IPR036291">
    <property type="entry name" value="NAD(P)-bd_dom_sf"/>
</dbReference>
<evidence type="ECO:0000313" key="3">
    <source>
        <dbReference type="EMBL" id="KAK4508040.1"/>
    </source>
</evidence>
<dbReference type="InterPro" id="IPR002347">
    <property type="entry name" value="SDR_fam"/>
</dbReference>
<sequence length="269" mass="28219">MDSVPAPLKGKVAIVTGGSRGIGAAIAETFAKNGCTHIGITYNSNKSLAEDTEKKMASINSKIKTFSLKTDICDAECGRYTVEESLKGLGVDHIDIMVSCAALAEISTFQTAEAMTKEHWDRMMTADAWTPFALARESAKVMPEGGRIIMISSGASRGANGDPLIAYSAAKAAMDAVSRNLAAIYGITKKDVTVNSISVGAIQTDALQQAFDTQGPEFRKYIEGFSLLKRVGQPQEIADVVAFIASKGSSYIVGNAVPVNGGGLSALQG</sequence>
<keyword evidence="4" id="KW-1185">Reference proteome</keyword>
<organism evidence="3 4">
    <name type="scientific">Zasmidium cellare</name>
    <name type="common">Wine cellar mold</name>
    <name type="synonym">Racodium cellare</name>
    <dbReference type="NCBI Taxonomy" id="395010"/>
    <lineage>
        <taxon>Eukaryota</taxon>
        <taxon>Fungi</taxon>
        <taxon>Dikarya</taxon>
        <taxon>Ascomycota</taxon>
        <taxon>Pezizomycotina</taxon>
        <taxon>Dothideomycetes</taxon>
        <taxon>Dothideomycetidae</taxon>
        <taxon>Mycosphaerellales</taxon>
        <taxon>Mycosphaerellaceae</taxon>
        <taxon>Zasmidium</taxon>
    </lineage>
</organism>
<evidence type="ECO:0000256" key="2">
    <source>
        <dbReference type="ARBA" id="ARBA00023002"/>
    </source>
</evidence>